<proteinExistence type="predicted"/>
<feature type="domain" description="WAP" evidence="2">
    <location>
        <begin position="42"/>
        <end position="87"/>
    </location>
</feature>
<dbReference type="GeneTree" id="ENSGT00940000165527"/>
<sequence length="150" mass="16035">SSFLCLEVSMDMNLSARCALVLFLLAFVDLKIVSAAETEGTSTAKPGVCPVRRWGMGICAELCSNDSDCPNDEKCCHNGCGHNCIAPYTAKPGVCPRRPWGVGTCAEFCSNDSDCPNDEKCCYNGCGHNCISFCNTHDFHCSSCDIQGVG</sequence>
<dbReference type="InterPro" id="IPR036645">
    <property type="entry name" value="Elafin-like_sf"/>
</dbReference>
<accession>A0A8C7HKR0</accession>
<keyword evidence="4" id="KW-1185">Reference proteome</keyword>
<dbReference type="SMART" id="SM00217">
    <property type="entry name" value="WAP"/>
    <property type="match status" value="2"/>
</dbReference>
<dbReference type="GO" id="GO:0019731">
    <property type="term" value="P:antibacterial humoral response"/>
    <property type="evidence" value="ECO:0007669"/>
    <property type="project" value="TreeGrafter"/>
</dbReference>
<evidence type="ECO:0000259" key="2">
    <source>
        <dbReference type="PROSITE" id="PS51390"/>
    </source>
</evidence>
<keyword evidence="1" id="KW-0732">Signal</keyword>
<dbReference type="PANTHER" id="PTHR19441:SF95">
    <property type="entry name" value="PERLWAPIN ISOFORM X1"/>
    <property type="match status" value="1"/>
</dbReference>
<dbReference type="PANTHER" id="PTHR19441">
    <property type="entry name" value="WHEY ACDIC PROTEIN WAP"/>
    <property type="match status" value="1"/>
</dbReference>
<reference evidence="3" key="1">
    <citation type="submission" date="2025-08" db="UniProtKB">
        <authorList>
            <consortium name="Ensembl"/>
        </authorList>
    </citation>
    <scope>IDENTIFICATION</scope>
</reference>
<dbReference type="GO" id="GO:0045087">
    <property type="term" value="P:innate immune response"/>
    <property type="evidence" value="ECO:0007669"/>
    <property type="project" value="TreeGrafter"/>
</dbReference>
<feature type="signal peptide" evidence="1">
    <location>
        <begin position="1"/>
        <end position="35"/>
    </location>
</feature>
<feature type="chain" id="PRO_5034685351" description="WAP domain-containing protein" evidence="1">
    <location>
        <begin position="36"/>
        <end position="150"/>
    </location>
</feature>
<feature type="domain" description="WAP" evidence="2">
    <location>
        <begin position="88"/>
        <end position="134"/>
    </location>
</feature>
<dbReference type="AlphaFoldDB" id="A0A8C7HKR0"/>
<dbReference type="Proteomes" id="UP000694557">
    <property type="component" value="Unassembled WGS sequence"/>
</dbReference>
<reference evidence="3" key="2">
    <citation type="submission" date="2025-09" db="UniProtKB">
        <authorList>
            <consortium name="Ensembl"/>
        </authorList>
    </citation>
    <scope>IDENTIFICATION</scope>
</reference>
<dbReference type="Pfam" id="PF00095">
    <property type="entry name" value="WAP"/>
    <property type="match status" value="2"/>
</dbReference>
<dbReference type="GO" id="GO:0004867">
    <property type="term" value="F:serine-type endopeptidase inhibitor activity"/>
    <property type="evidence" value="ECO:0007669"/>
    <property type="project" value="TreeGrafter"/>
</dbReference>
<dbReference type="GO" id="GO:0005615">
    <property type="term" value="C:extracellular space"/>
    <property type="evidence" value="ECO:0007669"/>
    <property type="project" value="TreeGrafter"/>
</dbReference>
<dbReference type="Gene3D" id="4.10.75.10">
    <property type="entry name" value="Elafin-like"/>
    <property type="match status" value="2"/>
</dbReference>
<evidence type="ECO:0000313" key="3">
    <source>
        <dbReference type="Ensembl" id="ENSOKIP00005059982.1"/>
    </source>
</evidence>
<dbReference type="SUPFAM" id="SSF57256">
    <property type="entry name" value="Elafin-like"/>
    <property type="match status" value="2"/>
</dbReference>
<dbReference type="FunFam" id="4.10.75.10:FF:000001">
    <property type="entry name" value="Anosmin 1"/>
    <property type="match status" value="1"/>
</dbReference>
<dbReference type="InterPro" id="IPR008197">
    <property type="entry name" value="WAP_dom"/>
</dbReference>
<dbReference type="Ensembl" id="ENSOKIT00005063765.1">
    <property type="protein sequence ID" value="ENSOKIP00005059982.1"/>
    <property type="gene ID" value="ENSOKIG00005025731.1"/>
</dbReference>
<dbReference type="PRINTS" id="PR00003">
    <property type="entry name" value="4DISULPHCORE"/>
</dbReference>
<evidence type="ECO:0000256" key="1">
    <source>
        <dbReference type="SAM" id="SignalP"/>
    </source>
</evidence>
<name>A0A8C7HKR0_ONCKI</name>
<organism evidence="3 4">
    <name type="scientific">Oncorhynchus kisutch</name>
    <name type="common">Coho salmon</name>
    <name type="synonym">Salmo kisutch</name>
    <dbReference type="NCBI Taxonomy" id="8019"/>
    <lineage>
        <taxon>Eukaryota</taxon>
        <taxon>Metazoa</taxon>
        <taxon>Chordata</taxon>
        <taxon>Craniata</taxon>
        <taxon>Vertebrata</taxon>
        <taxon>Euteleostomi</taxon>
        <taxon>Actinopterygii</taxon>
        <taxon>Neopterygii</taxon>
        <taxon>Teleostei</taxon>
        <taxon>Protacanthopterygii</taxon>
        <taxon>Salmoniformes</taxon>
        <taxon>Salmonidae</taxon>
        <taxon>Salmoninae</taxon>
        <taxon>Oncorhynchus</taxon>
    </lineage>
</organism>
<dbReference type="InterPro" id="IPR050514">
    <property type="entry name" value="WAP_four-disulfide_core"/>
</dbReference>
<protein>
    <recommendedName>
        <fullName evidence="2">WAP domain-containing protein</fullName>
    </recommendedName>
</protein>
<dbReference type="CDD" id="cd00199">
    <property type="entry name" value="WAP"/>
    <property type="match status" value="2"/>
</dbReference>
<dbReference type="PROSITE" id="PS51390">
    <property type="entry name" value="WAP"/>
    <property type="match status" value="2"/>
</dbReference>
<evidence type="ECO:0000313" key="4">
    <source>
        <dbReference type="Proteomes" id="UP000694557"/>
    </source>
</evidence>